<sequence>MNRQKKIFVIVAILFILATILVGYDITTRTSFPGSKKLLKESIAPSEENTQDSLKIDSLKEK</sequence>
<gene>
    <name evidence="2" type="ORF">OB69_16350</name>
</gene>
<reference evidence="3" key="1">
    <citation type="submission" date="2014-11" db="EMBL/GenBank/DDBJ databases">
        <title>Genome sequencing of Roseivirga sp. D-25.</title>
        <authorList>
            <person name="Selvaratnam C."/>
            <person name="Thevarajoo S."/>
            <person name="Goh K.M."/>
            <person name="Eee R."/>
            <person name="Chan K.-G."/>
            <person name="Chong C.S."/>
        </authorList>
    </citation>
    <scope>NUCLEOTIDE SEQUENCE [LARGE SCALE GENOMIC DNA]</scope>
    <source>
        <strain evidence="3">D-25</strain>
    </source>
</reference>
<dbReference type="AlphaFoldDB" id="A0A0L8AHC0"/>
<dbReference type="OrthoDB" id="966019at2"/>
<comment type="caution">
    <text evidence="2">The sequence shown here is derived from an EMBL/GenBank/DDBJ whole genome shotgun (WGS) entry which is preliminary data.</text>
</comment>
<organism evidence="2 3">
    <name type="scientific">Roseivirga seohaensis subsp. aquiponti</name>
    <dbReference type="NCBI Taxonomy" id="1566026"/>
    <lineage>
        <taxon>Bacteria</taxon>
        <taxon>Pseudomonadati</taxon>
        <taxon>Bacteroidota</taxon>
        <taxon>Cytophagia</taxon>
        <taxon>Cytophagales</taxon>
        <taxon>Roseivirgaceae</taxon>
        <taxon>Roseivirga</taxon>
    </lineage>
</organism>
<dbReference type="Proteomes" id="UP000036908">
    <property type="component" value="Unassembled WGS sequence"/>
</dbReference>
<dbReference type="RefSeq" id="WP_053224828.1">
    <property type="nucleotide sequence ID" value="NZ_JSVA01000019.1"/>
</dbReference>
<dbReference type="EMBL" id="JSVA01000019">
    <property type="protein sequence ID" value="KOF01666.1"/>
    <property type="molecule type" value="Genomic_DNA"/>
</dbReference>
<proteinExistence type="predicted"/>
<name>A0A0L8AHC0_9BACT</name>
<keyword evidence="3" id="KW-1185">Reference proteome</keyword>
<evidence type="ECO:0000313" key="3">
    <source>
        <dbReference type="Proteomes" id="UP000036908"/>
    </source>
</evidence>
<protein>
    <submittedName>
        <fullName evidence="2">Uncharacterized protein</fullName>
    </submittedName>
</protein>
<accession>A0A0L8AHC0</accession>
<dbReference type="PATRIC" id="fig|1566026.4.peg.1592"/>
<evidence type="ECO:0000256" key="1">
    <source>
        <dbReference type="SAM" id="MobiDB-lite"/>
    </source>
</evidence>
<feature type="region of interest" description="Disordered" evidence="1">
    <location>
        <begin position="43"/>
        <end position="62"/>
    </location>
</feature>
<evidence type="ECO:0000313" key="2">
    <source>
        <dbReference type="EMBL" id="KOF01666.1"/>
    </source>
</evidence>